<evidence type="ECO:0000256" key="1">
    <source>
        <dbReference type="SAM" id="Coils"/>
    </source>
</evidence>
<gene>
    <name evidence="3" type="ORF">EVOR1521_LOCUS14198</name>
</gene>
<feature type="region of interest" description="Disordered" evidence="2">
    <location>
        <begin position="74"/>
        <end position="93"/>
    </location>
</feature>
<keyword evidence="4" id="KW-1185">Reference proteome</keyword>
<proteinExistence type="predicted"/>
<comment type="caution">
    <text evidence="3">The sequence shown here is derived from an EMBL/GenBank/DDBJ whole genome shotgun (WGS) entry which is preliminary data.</text>
</comment>
<organism evidence="3 4">
    <name type="scientific">Effrenium voratum</name>
    <dbReference type="NCBI Taxonomy" id="2562239"/>
    <lineage>
        <taxon>Eukaryota</taxon>
        <taxon>Sar</taxon>
        <taxon>Alveolata</taxon>
        <taxon>Dinophyceae</taxon>
        <taxon>Suessiales</taxon>
        <taxon>Symbiodiniaceae</taxon>
        <taxon>Effrenium</taxon>
    </lineage>
</organism>
<accession>A0AA36IKB3</accession>
<dbReference type="Proteomes" id="UP001178507">
    <property type="component" value="Unassembled WGS sequence"/>
</dbReference>
<protein>
    <submittedName>
        <fullName evidence="3">Uncharacterized protein</fullName>
    </submittedName>
</protein>
<dbReference type="AlphaFoldDB" id="A0AA36IKB3"/>
<sequence length="93" mass="10646">MALQNADAVSRARAKLQRLDKELQEAAAQHWARLAELERQLQEEESGLRRLEQRFDAQEQQGPEPPLVELLRSTVSNPQDSAESETPWADRII</sequence>
<feature type="coiled-coil region" evidence="1">
    <location>
        <begin position="9"/>
        <end position="61"/>
    </location>
</feature>
<dbReference type="EMBL" id="CAUJNA010001668">
    <property type="protein sequence ID" value="CAJ1388299.1"/>
    <property type="molecule type" value="Genomic_DNA"/>
</dbReference>
<keyword evidence="1" id="KW-0175">Coiled coil</keyword>
<evidence type="ECO:0000313" key="4">
    <source>
        <dbReference type="Proteomes" id="UP001178507"/>
    </source>
</evidence>
<evidence type="ECO:0000313" key="3">
    <source>
        <dbReference type="EMBL" id="CAJ1388299.1"/>
    </source>
</evidence>
<reference evidence="3" key="1">
    <citation type="submission" date="2023-08" db="EMBL/GenBank/DDBJ databases">
        <authorList>
            <person name="Chen Y."/>
            <person name="Shah S."/>
            <person name="Dougan E. K."/>
            <person name="Thang M."/>
            <person name="Chan C."/>
        </authorList>
    </citation>
    <scope>NUCLEOTIDE SEQUENCE</scope>
</reference>
<name>A0AA36IKB3_9DINO</name>
<evidence type="ECO:0000256" key="2">
    <source>
        <dbReference type="SAM" id="MobiDB-lite"/>
    </source>
</evidence>